<organism evidence="2 3">
    <name type="scientific">Methyloradius palustris</name>
    <dbReference type="NCBI Taxonomy" id="2778876"/>
    <lineage>
        <taxon>Bacteria</taxon>
        <taxon>Pseudomonadati</taxon>
        <taxon>Pseudomonadota</taxon>
        <taxon>Betaproteobacteria</taxon>
        <taxon>Nitrosomonadales</taxon>
        <taxon>Methylophilaceae</taxon>
        <taxon>Methyloradius</taxon>
    </lineage>
</organism>
<protein>
    <recommendedName>
        <fullName evidence="1">Amine oxidase domain-containing protein</fullName>
    </recommendedName>
</protein>
<dbReference type="EMBL" id="AP024110">
    <property type="protein sequence ID" value="BCM24985.1"/>
    <property type="molecule type" value="Genomic_DNA"/>
</dbReference>
<keyword evidence="3" id="KW-1185">Reference proteome</keyword>
<evidence type="ECO:0000313" key="3">
    <source>
        <dbReference type="Proteomes" id="UP000826722"/>
    </source>
</evidence>
<dbReference type="GO" id="GO:0016491">
    <property type="term" value="F:oxidoreductase activity"/>
    <property type="evidence" value="ECO:0007669"/>
    <property type="project" value="InterPro"/>
</dbReference>
<feature type="domain" description="Amine oxidase" evidence="1">
    <location>
        <begin position="23"/>
        <end position="439"/>
    </location>
</feature>
<accession>A0A8D5JLL3</accession>
<dbReference type="InterPro" id="IPR002937">
    <property type="entry name" value="Amino_oxidase"/>
</dbReference>
<dbReference type="PANTHER" id="PTHR42923:SF47">
    <property type="entry name" value="BLR3003 PROTEIN"/>
    <property type="match status" value="1"/>
</dbReference>
<evidence type="ECO:0000313" key="2">
    <source>
        <dbReference type="EMBL" id="BCM24985.1"/>
    </source>
</evidence>
<evidence type="ECO:0000259" key="1">
    <source>
        <dbReference type="Pfam" id="PF01593"/>
    </source>
</evidence>
<gene>
    <name evidence="2" type="ORF">ZMTM_12440</name>
</gene>
<dbReference type="InterPro" id="IPR017830">
    <property type="entry name" value="SQase_HpnE"/>
</dbReference>
<dbReference type="AlphaFoldDB" id="A0A8D5JLL3"/>
<dbReference type="Pfam" id="PF01593">
    <property type="entry name" value="Amino_oxidase"/>
    <property type="match status" value="1"/>
</dbReference>
<sequence>MAGLDHMGKELAARVAVIGGGCAGLAAASRLAENGINVTLYEASPHLGGRARGLSWKGLRLDNGQHILLGAYSETLCLLKLAGVDEATALLRLPLQLTMHGAFELKACTLLPAPLHILAGLLSAKGLSWSERFAAIRFMVWMRLTNFTLLHDETLESLFTRKSQPARLVQLLWEPLCLAALNTPLNKASANVFLSVLRDSFARKKQDSDMLLPRCDLSALIADPLAAYIEQQGGAVKTHAPINQVLKATSGFALITDAGESLEYSHVVMAVSPFRLSTLTSELSEYTESRQLTEQLSYQPIYTVYLQYAENTSLATPMQGLTGGISQWVFDRGQLYGQQGLLAVVVSAEGSHQAITQEALAIAVADELAAAFPHLGQPLWHKVIAEKRATFSCEANILRPHQVTVIPNLYLAGDYTAGDYPATIEGAIRSGVQCANYIIGSTQ</sequence>
<proteinExistence type="predicted"/>
<dbReference type="PRINTS" id="PR00419">
    <property type="entry name" value="ADXRDTASE"/>
</dbReference>
<reference evidence="2" key="1">
    <citation type="journal article" date="2021" name="Arch. Microbiol.">
        <title>Methyloradius palustris gen. nov., sp. nov., a methanol-oxidizing bacterium isolated from snow.</title>
        <authorList>
            <person name="Miyadera T."/>
            <person name="Kojima H."/>
            <person name="Fukui M."/>
        </authorList>
    </citation>
    <scope>NUCLEOTIDE SEQUENCE</scope>
    <source>
        <strain evidence="2">Zm11</strain>
    </source>
</reference>
<dbReference type="KEGG" id="mpau:ZMTM_12440"/>
<dbReference type="PANTHER" id="PTHR42923">
    <property type="entry name" value="PROTOPORPHYRINOGEN OXIDASE"/>
    <property type="match status" value="1"/>
</dbReference>
<dbReference type="Gene3D" id="3.50.50.60">
    <property type="entry name" value="FAD/NAD(P)-binding domain"/>
    <property type="match status" value="1"/>
</dbReference>
<dbReference type="InterPro" id="IPR036188">
    <property type="entry name" value="FAD/NAD-bd_sf"/>
</dbReference>
<name>A0A8D5JLL3_9PROT</name>
<dbReference type="NCBIfam" id="TIGR03467">
    <property type="entry name" value="HpnE"/>
    <property type="match status" value="1"/>
</dbReference>
<dbReference type="SUPFAM" id="SSF51905">
    <property type="entry name" value="FAD/NAD(P)-binding domain"/>
    <property type="match status" value="1"/>
</dbReference>
<dbReference type="InterPro" id="IPR050464">
    <property type="entry name" value="Zeta_carotene_desat/Oxidored"/>
</dbReference>
<dbReference type="Proteomes" id="UP000826722">
    <property type="component" value="Chromosome"/>
</dbReference>